<gene>
    <name evidence="2" type="ORF">CMV_023103</name>
</gene>
<dbReference type="GO" id="GO:1902388">
    <property type="term" value="F:ceramide 1-phosphate transfer activity"/>
    <property type="evidence" value="ECO:0007669"/>
    <property type="project" value="TreeGrafter"/>
</dbReference>
<name>A0A8J4VJ41_9ROSI</name>
<dbReference type="PANTHER" id="PTHR10219">
    <property type="entry name" value="GLYCOLIPID TRANSFER PROTEIN-RELATED"/>
    <property type="match status" value="1"/>
</dbReference>
<dbReference type="SUPFAM" id="SSF110004">
    <property type="entry name" value="Glycolipid transfer protein, GLTP"/>
    <property type="match status" value="2"/>
</dbReference>
<feature type="domain" description="Glycolipid transfer protein" evidence="1">
    <location>
        <begin position="169"/>
        <end position="214"/>
    </location>
</feature>
<reference evidence="2" key="1">
    <citation type="submission" date="2020-03" db="EMBL/GenBank/DDBJ databases">
        <title>Castanea mollissima Vanexum genome sequencing.</title>
        <authorList>
            <person name="Staton M."/>
        </authorList>
    </citation>
    <scope>NUCLEOTIDE SEQUENCE</scope>
    <source>
        <tissue evidence="2">Leaf</tissue>
    </source>
</reference>
<evidence type="ECO:0000313" key="2">
    <source>
        <dbReference type="EMBL" id="KAF3951224.1"/>
    </source>
</evidence>
<proteinExistence type="predicted"/>
<dbReference type="GO" id="GO:0005829">
    <property type="term" value="C:cytosol"/>
    <property type="evidence" value="ECO:0007669"/>
    <property type="project" value="TreeGrafter"/>
</dbReference>
<dbReference type="EMBL" id="JRKL02005049">
    <property type="protein sequence ID" value="KAF3951224.1"/>
    <property type="molecule type" value="Genomic_DNA"/>
</dbReference>
<accession>A0A8J4VJ41</accession>
<dbReference type="InterPro" id="IPR036497">
    <property type="entry name" value="GLTP_sf"/>
</dbReference>
<dbReference type="Proteomes" id="UP000737018">
    <property type="component" value="Unassembled WGS sequence"/>
</dbReference>
<evidence type="ECO:0000313" key="3">
    <source>
        <dbReference type="Proteomes" id="UP000737018"/>
    </source>
</evidence>
<dbReference type="OrthoDB" id="116883at2759"/>
<organism evidence="2 3">
    <name type="scientific">Castanea mollissima</name>
    <name type="common">Chinese chestnut</name>
    <dbReference type="NCBI Taxonomy" id="60419"/>
    <lineage>
        <taxon>Eukaryota</taxon>
        <taxon>Viridiplantae</taxon>
        <taxon>Streptophyta</taxon>
        <taxon>Embryophyta</taxon>
        <taxon>Tracheophyta</taxon>
        <taxon>Spermatophyta</taxon>
        <taxon>Magnoliopsida</taxon>
        <taxon>eudicotyledons</taxon>
        <taxon>Gunneridae</taxon>
        <taxon>Pentapetalae</taxon>
        <taxon>rosids</taxon>
        <taxon>fabids</taxon>
        <taxon>Fagales</taxon>
        <taxon>Fagaceae</taxon>
        <taxon>Castanea</taxon>
    </lineage>
</organism>
<sequence length="250" mass="27364">MADNHKPLRKISEAFKELEATVNSQTPDDLEVSSFSRACSLISPLLGCLGFAFKFAEMDYVAKVNDLVEASKSIGTLQAMVERDVAANTVKKGGSHTGNLLLVKRGIEMVKVLFEQILVTGNGVLICTMLLSEPSARIQMQSYITASAPVILYIDKLFLSRGLGVDWGNSLKDPASKAYAQVFAPHHGWAIRKAVAAGMYALPTKAQLLQKLNEDEPSARIQMQSYINASAPVILYIDKLFLSRELGVDW</sequence>
<dbReference type="AlphaFoldDB" id="A0A8J4VJ41"/>
<dbReference type="Pfam" id="PF08718">
    <property type="entry name" value="GLTP"/>
    <property type="match status" value="2"/>
</dbReference>
<protein>
    <recommendedName>
        <fullName evidence="1">Glycolipid transfer protein domain-containing protein</fullName>
    </recommendedName>
</protein>
<comment type="caution">
    <text evidence="2">The sequence shown here is derived from an EMBL/GenBank/DDBJ whole genome shotgun (WGS) entry which is preliminary data.</text>
</comment>
<keyword evidence="3" id="KW-1185">Reference proteome</keyword>
<dbReference type="GO" id="GO:0016020">
    <property type="term" value="C:membrane"/>
    <property type="evidence" value="ECO:0007669"/>
    <property type="project" value="TreeGrafter"/>
</dbReference>
<feature type="domain" description="Glycolipid transfer protein" evidence="1">
    <location>
        <begin position="31"/>
        <end position="118"/>
    </location>
</feature>
<evidence type="ECO:0000259" key="1">
    <source>
        <dbReference type="Pfam" id="PF08718"/>
    </source>
</evidence>
<dbReference type="InterPro" id="IPR014830">
    <property type="entry name" value="Glycolipid_transfer_prot_dom"/>
</dbReference>
<dbReference type="PANTHER" id="PTHR10219:SF43">
    <property type="entry name" value="GLYCOLIPID TRANSFER PROTEIN DOMAIN-CONTAINING PROTEIN"/>
    <property type="match status" value="1"/>
</dbReference>
<dbReference type="GO" id="GO:1902387">
    <property type="term" value="F:ceramide 1-phosphate binding"/>
    <property type="evidence" value="ECO:0007669"/>
    <property type="project" value="TreeGrafter"/>
</dbReference>
<dbReference type="Gene3D" id="1.10.3520.10">
    <property type="entry name" value="Glycolipid transfer protein"/>
    <property type="match status" value="2"/>
</dbReference>